<sequence length="147" mass="15846">MSGATIYYEPTVCNCDGTDYSQSDINVAASEALRMAKAGKTLGDEKFPHAWNDYEHFNFQHAEAPYLEYPILQGGKPYDGGHAGNDRVILGSIAADFSSAVYCSVTTQNGQSANGFAACKDDSMNPRGKGTLPLGKEGRKLLTRIDL</sequence>
<organism evidence="9 10">
    <name type="scientific">Aplosporella prunicola CBS 121167</name>
    <dbReference type="NCBI Taxonomy" id="1176127"/>
    <lineage>
        <taxon>Eukaryota</taxon>
        <taxon>Fungi</taxon>
        <taxon>Dikarya</taxon>
        <taxon>Ascomycota</taxon>
        <taxon>Pezizomycotina</taxon>
        <taxon>Dothideomycetes</taxon>
        <taxon>Dothideomycetes incertae sedis</taxon>
        <taxon>Botryosphaeriales</taxon>
        <taxon>Aplosporellaceae</taxon>
        <taxon>Aplosporella</taxon>
    </lineage>
</organism>
<gene>
    <name evidence="9" type="ORF">K452DRAFT_300733</name>
</gene>
<protein>
    <recommendedName>
        <fullName evidence="2">ribonuclease T1</fullName>
        <ecNumber evidence="2">4.6.1.24</ecNumber>
    </recommendedName>
</protein>
<keyword evidence="3" id="KW-0540">Nuclease</keyword>
<dbReference type="GO" id="GO:0016787">
    <property type="term" value="F:hydrolase activity"/>
    <property type="evidence" value="ECO:0007669"/>
    <property type="project" value="UniProtKB-KW"/>
</dbReference>
<keyword evidence="7" id="KW-0456">Lyase</keyword>
<dbReference type="RefSeq" id="XP_033394903.1">
    <property type="nucleotide sequence ID" value="XM_033542364.1"/>
</dbReference>
<comment type="catalytic activity">
    <reaction evidence="8">
        <text>[RNA] containing guanosine + H2O = an [RNA fragment]-3'-guanosine-3'-phosphate + a 5'-hydroxy-ribonucleotide-3'-[RNA fragment].</text>
        <dbReference type="EC" id="4.6.1.24"/>
    </reaction>
</comment>
<dbReference type="EMBL" id="ML995494">
    <property type="protein sequence ID" value="KAF2139190.1"/>
    <property type="molecule type" value="Genomic_DNA"/>
</dbReference>
<dbReference type="PANTHER" id="PTHR42104">
    <property type="entry name" value="EXTRACELLULAR GUANYL-SPECIFIC RIBONUCLEASE RNTA (AFU_ORTHOLOGUE AFUA_4G03230)"/>
    <property type="match status" value="1"/>
</dbReference>
<dbReference type="GO" id="GO:0003723">
    <property type="term" value="F:RNA binding"/>
    <property type="evidence" value="ECO:0007669"/>
    <property type="project" value="InterPro"/>
</dbReference>
<evidence type="ECO:0000256" key="7">
    <source>
        <dbReference type="ARBA" id="ARBA00023239"/>
    </source>
</evidence>
<comment type="similarity">
    <text evidence="1">Belongs to the ribonuclease N1/T1 family.</text>
</comment>
<proteinExistence type="inferred from homology"/>
<dbReference type="GeneID" id="54299861"/>
<dbReference type="InterPro" id="IPR016191">
    <property type="entry name" value="Ribonuclease/ribotoxin"/>
</dbReference>
<evidence type="ECO:0000256" key="1">
    <source>
        <dbReference type="ARBA" id="ARBA00009006"/>
    </source>
</evidence>
<dbReference type="InterPro" id="IPR000026">
    <property type="entry name" value="N1-like"/>
</dbReference>
<evidence type="ECO:0000256" key="5">
    <source>
        <dbReference type="ARBA" id="ARBA00022801"/>
    </source>
</evidence>
<dbReference type="PANTHER" id="PTHR42104:SF1">
    <property type="entry name" value="EXTRACELLULAR GUANYL-SPECIFIC RIBONUCLEASE RNTA (AFU_ORTHOLOGUE AFUA_4G03230)"/>
    <property type="match status" value="1"/>
</dbReference>
<dbReference type="Pfam" id="PF00545">
    <property type="entry name" value="Ribonuclease"/>
    <property type="match status" value="1"/>
</dbReference>
<evidence type="ECO:0000313" key="10">
    <source>
        <dbReference type="Proteomes" id="UP000799438"/>
    </source>
</evidence>
<dbReference type="Proteomes" id="UP000799438">
    <property type="component" value="Unassembled WGS sequence"/>
</dbReference>
<evidence type="ECO:0000256" key="3">
    <source>
        <dbReference type="ARBA" id="ARBA00022722"/>
    </source>
</evidence>
<keyword evidence="5" id="KW-0378">Hydrolase</keyword>
<dbReference type="Gene3D" id="3.10.450.30">
    <property type="entry name" value="Microbial ribonucleases"/>
    <property type="match status" value="1"/>
</dbReference>
<dbReference type="AlphaFoldDB" id="A0A6A6B568"/>
<evidence type="ECO:0000256" key="6">
    <source>
        <dbReference type="ARBA" id="ARBA00023157"/>
    </source>
</evidence>
<evidence type="ECO:0000256" key="8">
    <source>
        <dbReference type="ARBA" id="ARBA00034015"/>
    </source>
</evidence>
<evidence type="ECO:0000256" key="2">
    <source>
        <dbReference type="ARBA" id="ARBA00012549"/>
    </source>
</evidence>
<dbReference type="SUPFAM" id="SSF53933">
    <property type="entry name" value="Microbial ribonucleases"/>
    <property type="match status" value="1"/>
</dbReference>
<accession>A0A6A6B568</accession>
<name>A0A6A6B568_9PEZI</name>
<keyword evidence="10" id="KW-1185">Reference proteome</keyword>
<keyword evidence="4" id="KW-0255">Endonuclease</keyword>
<dbReference type="OrthoDB" id="5425539at2759"/>
<reference evidence="9" key="1">
    <citation type="journal article" date="2020" name="Stud. Mycol.">
        <title>101 Dothideomycetes genomes: a test case for predicting lifestyles and emergence of pathogens.</title>
        <authorList>
            <person name="Haridas S."/>
            <person name="Albert R."/>
            <person name="Binder M."/>
            <person name="Bloem J."/>
            <person name="Labutti K."/>
            <person name="Salamov A."/>
            <person name="Andreopoulos B."/>
            <person name="Baker S."/>
            <person name="Barry K."/>
            <person name="Bills G."/>
            <person name="Bluhm B."/>
            <person name="Cannon C."/>
            <person name="Castanera R."/>
            <person name="Culley D."/>
            <person name="Daum C."/>
            <person name="Ezra D."/>
            <person name="Gonzalez J."/>
            <person name="Henrissat B."/>
            <person name="Kuo A."/>
            <person name="Liang C."/>
            <person name="Lipzen A."/>
            <person name="Lutzoni F."/>
            <person name="Magnuson J."/>
            <person name="Mondo S."/>
            <person name="Nolan M."/>
            <person name="Ohm R."/>
            <person name="Pangilinan J."/>
            <person name="Park H.-J."/>
            <person name="Ramirez L."/>
            <person name="Alfaro M."/>
            <person name="Sun H."/>
            <person name="Tritt A."/>
            <person name="Yoshinaga Y."/>
            <person name="Zwiers L.-H."/>
            <person name="Turgeon B."/>
            <person name="Goodwin S."/>
            <person name="Spatafora J."/>
            <person name="Crous P."/>
            <person name="Grigoriev I."/>
        </authorList>
    </citation>
    <scope>NUCLEOTIDE SEQUENCE</scope>
    <source>
        <strain evidence="9">CBS 121167</strain>
    </source>
</reference>
<evidence type="ECO:0000313" key="9">
    <source>
        <dbReference type="EMBL" id="KAF2139190.1"/>
    </source>
</evidence>
<dbReference type="GO" id="GO:0046589">
    <property type="term" value="F:ribonuclease T1 activity"/>
    <property type="evidence" value="ECO:0007669"/>
    <property type="project" value="UniProtKB-EC"/>
</dbReference>
<dbReference type="EC" id="4.6.1.24" evidence="2"/>
<evidence type="ECO:0000256" key="4">
    <source>
        <dbReference type="ARBA" id="ARBA00022759"/>
    </source>
</evidence>
<keyword evidence="6" id="KW-1015">Disulfide bond</keyword>